<feature type="domain" description="RRM" evidence="4">
    <location>
        <begin position="8"/>
        <end position="86"/>
    </location>
</feature>
<keyword evidence="1 2" id="KW-0694">RNA-binding</keyword>
<dbReference type="SMART" id="SM00360">
    <property type="entry name" value="RRM"/>
    <property type="match status" value="1"/>
</dbReference>
<proteinExistence type="predicted"/>
<dbReference type="InParanoid" id="A0A341BWN6"/>
<dbReference type="Pfam" id="PF00076">
    <property type="entry name" value="RRM_1"/>
    <property type="match status" value="1"/>
</dbReference>
<dbReference type="InterPro" id="IPR000504">
    <property type="entry name" value="RRM_dom"/>
</dbReference>
<feature type="compositionally biased region" description="Basic and acidic residues" evidence="3">
    <location>
        <begin position="67"/>
        <end position="85"/>
    </location>
</feature>
<dbReference type="STRING" id="1706337.A0A341BWN6"/>
<dbReference type="Gene3D" id="3.30.70.330">
    <property type="match status" value="1"/>
</dbReference>
<dbReference type="InterPro" id="IPR012677">
    <property type="entry name" value="Nucleotide-bd_a/b_plait_sf"/>
</dbReference>
<dbReference type="PANTHER" id="PTHR48034">
    <property type="entry name" value="TRANSFORMER-2 SEX-DETERMINING PROTEIN-RELATED"/>
    <property type="match status" value="1"/>
</dbReference>
<dbReference type="SUPFAM" id="SSF54928">
    <property type="entry name" value="RNA-binding domain, RBD"/>
    <property type="match status" value="1"/>
</dbReference>
<dbReference type="RefSeq" id="XP_024607060.1">
    <property type="nucleotide sequence ID" value="XM_024751292.1"/>
</dbReference>
<feature type="region of interest" description="Disordered" evidence="3">
    <location>
        <begin position="67"/>
        <end position="115"/>
    </location>
</feature>
<dbReference type="InterPro" id="IPR035979">
    <property type="entry name" value="RBD_domain_sf"/>
</dbReference>
<sequence>MVEADQPGKLFIGGLHADTNENSLEVVFGKYGHIMEVILMKDRVTNKSRRFAFITFENSADAKDAAKDMNGKSLDGKAIKVERANKPSFESGNGRRRNGRGGNGRRGNGRGGNGR</sequence>
<name>A0A341BWN6_NEOAA</name>
<gene>
    <name evidence="6" type="primary">LOC112403690</name>
</gene>
<evidence type="ECO:0000256" key="1">
    <source>
        <dbReference type="ARBA" id="ARBA00022884"/>
    </source>
</evidence>
<evidence type="ECO:0000259" key="4">
    <source>
        <dbReference type="PROSITE" id="PS50102"/>
    </source>
</evidence>
<protein>
    <submittedName>
        <fullName evidence="6">RNA-binding motif protein, X chromosome-like</fullName>
    </submittedName>
</protein>
<evidence type="ECO:0000313" key="6">
    <source>
        <dbReference type="RefSeq" id="XP_024607060.1"/>
    </source>
</evidence>
<dbReference type="AlphaFoldDB" id="A0A341BWN6"/>
<dbReference type="InterPro" id="IPR050441">
    <property type="entry name" value="RBM"/>
</dbReference>
<dbReference type="FunFam" id="3.30.70.330:FF:000119">
    <property type="entry name" value="RNA-binding motif protein, X chromosome"/>
    <property type="match status" value="1"/>
</dbReference>
<dbReference type="Proteomes" id="UP000252040">
    <property type="component" value="Unplaced"/>
</dbReference>
<feature type="compositionally biased region" description="Gly residues" evidence="3">
    <location>
        <begin position="100"/>
        <end position="115"/>
    </location>
</feature>
<evidence type="ECO:0000256" key="3">
    <source>
        <dbReference type="SAM" id="MobiDB-lite"/>
    </source>
</evidence>
<keyword evidence="5" id="KW-1185">Reference proteome</keyword>
<feature type="non-terminal residue" evidence="6">
    <location>
        <position position="115"/>
    </location>
</feature>
<organism evidence="5 6">
    <name type="scientific">Neophocaena asiaeorientalis asiaeorientalis</name>
    <name type="common">Yangtze finless porpoise</name>
    <name type="synonym">Neophocaena phocaenoides subsp. asiaeorientalis</name>
    <dbReference type="NCBI Taxonomy" id="1706337"/>
    <lineage>
        <taxon>Eukaryota</taxon>
        <taxon>Metazoa</taxon>
        <taxon>Chordata</taxon>
        <taxon>Craniata</taxon>
        <taxon>Vertebrata</taxon>
        <taxon>Euteleostomi</taxon>
        <taxon>Mammalia</taxon>
        <taxon>Eutheria</taxon>
        <taxon>Laurasiatheria</taxon>
        <taxon>Artiodactyla</taxon>
        <taxon>Whippomorpha</taxon>
        <taxon>Cetacea</taxon>
        <taxon>Odontoceti</taxon>
        <taxon>Phocoenidae</taxon>
        <taxon>Neophocaena</taxon>
    </lineage>
</organism>
<dbReference type="GO" id="GO:0003723">
    <property type="term" value="F:RNA binding"/>
    <property type="evidence" value="ECO:0007669"/>
    <property type="project" value="UniProtKB-UniRule"/>
</dbReference>
<dbReference type="PROSITE" id="PS50102">
    <property type="entry name" value="RRM"/>
    <property type="match status" value="1"/>
</dbReference>
<dbReference type="GeneID" id="112403690"/>
<evidence type="ECO:0000313" key="5">
    <source>
        <dbReference type="Proteomes" id="UP000252040"/>
    </source>
</evidence>
<dbReference type="KEGG" id="nasi:112403690"/>
<evidence type="ECO:0000256" key="2">
    <source>
        <dbReference type="PROSITE-ProRule" id="PRU00176"/>
    </source>
</evidence>
<accession>A0A341BWN6</accession>
<reference evidence="6" key="1">
    <citation type="submission" date="2025-08" db="UniProtKB">
        <authorList>
            <consortium name="RefSeq"/>
        </authorList>
    </citation>
    <scope>IDENTIFICATION</scope>
    <source>
        <tissue evidence="6">Meat</tissue>
    </source>
</reference>
<dbReference type="GO" id="GO:0043226">
    <property type="term" value="C:organelle"/>
    <property type="evidence" value="ECO:0007669"/>
    <property type="project" value="UniProtKB-ARBA"/>
</dbReference>